<protein>
    <submittedName>
        <fullName evidence="2">Uncharacterized protein</fullName>
    </submittedName>
</protein>
<accession>A0A847RUY1</accession>
<evidence type="ECO:0000256" key="1">
    <source>
        <dbReference type="SAM" id="MobiDB-lite"/>
    </source>
</evidence>
<proteinExistence type="predicted"/>
<sequence>MVRRFILASLLMSAMTWLQPQKGYGYGHVSTADHMDPLTDSIPPARTPADKPVEKPADASVLPEVKLPEIKEVPKSRRGIKPMAIPSPLPVQPIRIIKPKIIIRKLI</sequence>
<evidence type="ECO:0000313" key="3">
    <source>
        <dbReference type="Proteomes" id="UP000570474"/>
    </source>
</evidence>
<dbReference type="RefSeq" id="WP_168872716.1">
    <property type="nucleotide sequence ID" value="NZ_JABAIA010000002.1"/>
</dbReference>
<reference evidence="2 3" key="1">
    <citation type="submission" date="2020-04" db="EMBL/GenBank/DDBJ databases">
        <authorList>
            <person name="Yin C."/>
        </authorList>
    </citation>
    <scope>NUCLEOTIDE SEQUENCE [LARGE SCALE GENOMIC DNA]</scope>
    <source>
        <strain evidence="2 3">Ae27</strain>
    </source>
</reference>
<comment type="caution">
    <text evidence="2">The sequence shown here is derived from an EMBL/GenBank/DDBJ whole genome shotgun (WGS) entry which is preliminary data.</text>
</comment>
<feature type="compositionally biased region" description="Basic and acidic residues" evidence="1">
    <location>
        <begin position="48"/>
        <end position="57"/>
    </location>
</feature>
<dbReference type="AlphaFoldDB" id="A0A847RUY1"/>
<feature type="region of interest" description="Disordered" evidence="1">
    <location>
        <begin position="35"/>
        <end position="59"/>
    </location>
</feature>
<evidence type="ECO:0000313" key="2">
    <source>
        <dbReference type="EMBL" id="NLR66812.1"/>
    </source>
</evidence>
<gene>
    <name evidence="2" type="ORF">HGH92_21060</name>
</gene>
<dbReference type="EMBL" id="JABAIA010000002">
    <property type="protein sequence ID" value="NLR66812.1"/>
    <property type="molecule type" value="Genomic_DNA"/>
</dbReference>
<keyword evidence="3" id="KW-1185">Reference proteome</keyword>
<organism evidence="2 3">
    <name type="scientific">Chitinophaga varians</name>
    <dbReference type="NCBI Taxonomy" id="2202339"/>
    <lineage>
        <taxon>Bacteria</taxon>
        <taxon>Pseudomonadati</taxon>
        <taxon>Bacteroidota</taxon>
        <taxon>Chitinophagia</taxon>
        <taxon>Chitinophagales</taxon>
        <taxon>Chitinophagaceae</taxon>
        <taxon>Chitinophaga</taxon>
    </lineage>
</organism>
<name>A0A847RUY1_9BACT</name>
<dbReference type="Proteomes" id="UP000570474">
    <property type="component" value="Unassembled WGS sequence"/>
</dbReference>